<dbReference type="Proteomes" id="UP000246991">
    <property type="component" value="Unassembled WGS sequence"/>
</dbReference>
<evidence type="ECO:0000313" key="2">
    <source>
        <dbReference type="EMBL" id="PWW78452.1"/>
    </source>
</evidence>
<proteinExistence type="predicted"/>
<accession>A0A317SVL9</accession>
<feature type="compositionally biased region" description="Low complexity" evidence="1">
    <location>
        <begin position="9"/>
        <end position="20"/>
    </location>
</feature>
<reference evidence="2 3" key="1">
    <citation type="submission" date="2018-03" db="EMBL/GenBank/DDBJ databases">
        <title>Genomes of Pezizomycetes fungi and the evolution of truffles.</title>
        <authorList>
            <person name="Murat C."/>
            <person name="Payen T."/>
            <person name="Noel B."/>
            <person name="Kuo A."/>
            <person name="Martin F.M."/>
        </authorList>
    </citation>
    <scope>NUCLEOTIDE SEQUENCE [LARGE SCALE GENOMIC DNA]</scope>
    <source>
        <strain evidence="2">091103-1</strain>
    </source>
</reference>
<evidence type="ECO:0000256" key="1">
    <source>
        <dbReference type="SAM" id="MobiDB-lite"/>
    </source>
</evidence>
<protein>
    <submittedName>
        <fullName evidence="2">Uncharacterized protein</fullName>
    </submittedName>
</protein>
<name>A0A317SVL9_9PEZI</name>
<gene>
    <name evidence="2" type="ORF">C7212DRAFT_315823</name>
</gene>
<organism evidence="2 3">
    <name type="scientific">Tuber magnatum</name>
    <name type="common">white Piedmont truffle</name>
    <dbReference type="NCBI Taxonomy" id="42249"/>
    <lineage>
        <taxon>Eukaryota</taxon>
        <taxon>Fungi</taxon>
        <taxon>Dikarya</taxon>
        <taxon>Ascomycota</taxon>
        <taxon>Pezizomycotina</taxon>
        <taxon>Pezizomycetes</taxon>
        <taxon>Pezizales</taxon>
        <taxon>Tuberaceae</taxon>
        <taxon>Tuber</taxon>
    </lineage>
</organism>
<sequence>QPHPTIADNNNANNNNNNNAVELSRNNGPVFLHTRYTLSAVFLLSSALAA</sequence>
<dbReference type="EMBL" id="PYWC01000015">
    <property type="protein sequence ID" value="PWW78452.1"/>
    <property type="molecule type" value="Genomic_DNA"/>
</dbReference>
<dbReference type="AlphaFoldDB" id="A0A317SVL9"/>
<evidence type="ECO:0000313" key="3">
    <source>
        <dbReference type="Proteomes" id="UP000246991"/>
    </source>
</evidence>
<comment type="caution">
    <text evidence="2">The sequence shown here is derived from an EMBL/GenBank/DDBJ whole genome shotgun (WGS) entry which is preliminary data.</text>
</comment>
<feature type="region of interest" description="Disordered" evidence="1">
    <location>
        <begin position="1"/>
        <end position="21"/>
    </location>
</feature>
<feature type="non-terminal residue" evidence="2">
    <location>
        <position position="1"/>
    </location>
</feature>
<keyword evidence="3" id="KW-1185">Reference proteome</keyword>